<evidence type="ECO:0000256" key="1">
    <source>
        <dbReference type="SAM" id="MobiDB-lite"/>
    </source>
</evidence>
<dbReference type="EMBL" id="LT598480">
    <property type="protein sequence ID" value="SCV02467.1"/>
    <property type="molecule type" value="Genomic_DNA"/>
</dbReference>
<dbReference type="Gene3D" id="6.20.20.10">
    <property type="match status" value="1"/>
</dbReference>
<organism evidence="2 3">
    <name type="scientific">Lachancea meyersii CBS 8951</name>
    <dbReference type="NCBI Taxonomy" id="1266667"/>
    <lineage>
        <taxon>Eukaryota</taxon>
        <taxon>Fungi</taxon>
        <taxon>Dikarya</taxon>
        <taxon>Ascomycota</taxon>
        <taxon>Saccharomycotina</taxon>
        <taxon>Saccharomycetes</taxon>
        <taxon>Saccharomycetales</taxon>
        <taxon>Saccharomycetaceae</taxon>
        <taxon>Lachancea</taxon>
    </lineage>
</organism>
<dbReference type="GO" id="GO:0005737">
    <property type="term" value="C:cytoplasm"/>
    <property type="evidence" value="ECO:0007669"/>
    <property type="project" value="TreeGrafter"/>
</dbReference>
<feature type="region of interest" description="Disordered" evidence="1">
    <location>
        <begin position="1"/>
        <end position="53"/>
    </location>
</feature>
<sequence>MPLDNDLPPSYEQAINETHTTSAPTPTPQRPFAPPPERPPPMPQRPTQHTPAHVLPWTYPQGYYCSKCGNSGYKVKNGHPCKRCWARFAHSAPNSNVRVQYADYRYNMYNSVPVSPMPMPVSMPMSQPMGSSPIVLQPGDPRIGGVLCGQCNGKGRVRFLLDKQICSVCRGTGRVF</sequence>
<proteinExistence type="predicted"/>
<name>A0A1G4KDF2_9SACH</name>
<dbReference type="PANTHER" id="PTHR28031">
    <property type="entry name" value="PROLINE-RICH PROTEIN HUA1"/>
    <property type="match status" value="1"/>
</dbReference>
<evidence type="ECO:0000313" key="3">
    <source>
        <dbReference type="Proteomes" id="UP000191144"/>
    </source>
</evidence>
<evidence type="ECO:0000313" key="2">
    <source>
        <dbReference type="EMBL" id="SCV02467.1"/>
    </source>
</evidence>
<dbReference type="Proteomes" id="UP000191144">
    <property type="component" value="Chromosome H"/>
</dbReference>
<protein>
    <submittedName>
        <fullName evidence="2">LAME_0H01178g1_1</fullName>
    </submittedName>
</protein>
<feature type="compositionally biased region" description="Pro residues" evidence="1">
    <location>
        <begin position="25"/>
        <end position="44"/>
    </location>
</feature>
<dbReference type="AlphaFoldDB" id="A0A1G4KDF2"/>
<dbReference type="PANTHER" id="PTHR28031:SF1">
    <property type="entry name" value="PROLINE-RICH PROTEIN HUA1"/>
    <property type="match status" value="1"/>
</dbReference>
<feature type="compositionally biased region" description="Polar residues" evidence="1">
    <location>
        <begin position="13"/>
        <end position="23"/>
    </location>
</feature>
<accession>A0A1G4KDF2</accession>
<reference evidence="3" key="1">
    <citation type="submission" date="2016-03" db="EMBL/GenBank/DDBJ databases">
        <authorList>
            <person name="Devillers Hugo."/>
        </authorList>
    </citation>
    <scope>NUCLEOTIDE SEQUENCE [LARGE SCALE GENOMIC DNA]</scope>
</reference>
<dbReference type="InterPro" id="IPR038910">
    <property type="entry name" value="Hua1-like"/>
</dbReference>
<gene>
    <name evidence="2" type="ORF">LAME_0H01178G</name>
</gene>
<keyword evidence="3" id="KW-1185">Reference proteome</keyword>
<dbReference type="OrthoDB" id="2405700at2759"/>